<dbReference type="GO" id="GO:0031932">
    <property type="term" value="C:TORC2 complex"/>
    <property type="evidence" value="ECO:0007669"/>
    <property type="project" value="TreeGrafter"/>
</dbReference>
<dbReference type="PROSITE" id="PS51190">
    <property type="entry name" value="FATC"/>
    <property type="match status" value="1"/>
</dbReference>
<dbReference type="SMART" id="SM01343">
    <property type="entry name" value="FATC"/>
    <property type="match status" value="1"/>
</dbReference>
<gene>
    <name evidence="3" type="ORF">Sradi_2809000</name>
</gene>
<reference evidence="3" key="2">
    <citation type="journal article" date="2024" name="Plant">
        <title>Genomic evolution and insights into agronomic trait innovations of Sesamum species.</title>
        <authorList>
            <person name="Miao H."/>
            <person name="Wang L."/>
            <person name="Qu L."/>
            <person name="Liu H."/>
            <person name="Sun Y."/>
            <person name="Le M."/>
            <person name="Wang Q."/>
            <person name="Wei S."/>
            <person name="Zheng Y."/>
            <person name="Lin W."/>
            <person name="Duan Y."/>
            <person name="Cao H."/>
            <person name="Xiong S."/>
            <person name="Wang X."/>
            <person name="Wei L."/>
            <person name="Li C."/>
            <person name="Ma Q."/>
            <person name="Ju M."/>
            <person name="Zhao R."/>
            <person name="Li G."/>
            <person name="Mu C."/>
            <person name="Tian Q."/>
            <person name="Mei H."/>
            <person name="Zhang T."/>
            <person name="Gao T."/>
            <person name="Zhang H."/>
        </authorList>
    </citation>
    <scope>NUCLEOTIDE SEQUENCE</scope>
    <source>
        <strain evidence="3">G02</strain>
    </source>
</reference>
<dbReference type="GO" id="GO:0031929">
    <property type="term" value="P:TOR signaling"/>
    <property type="evidence" value="ECO:0007669"/>
    <property type="project" value="TreeGrafter"/>
</dbReference>
<dbReference type="Pfam" id="PF02260">
    <property type="entry name" value="FATC"/>
    <property type="match status" value="1"/>
</dbReference>
<accession>A0AAW2RVG9</accession>
<sequence length="568" mass="62054">MDVGAVRRVQLMLEEYCNAHETFRAARTAASVMKRQVNEIKDALLQTSLEIAQMEWMYNISSRPLENQADLLLECLKSFEGASTTAEGQLERAMSWACGGPNSGSVGNGQARNSGIPPEFHNHLIKRQNYCRKLEKMHHIMKICLSILEFEASRDGILGLLGLRKNGSLHKAIWKQLLGLVCATNELSIASVKAKSASGDLQSTLLAMRDSAYEASVALSSYRGVVRGHSALTSECGSMLEEVLAITEGLHDVHILGKRLLSYTLLLWEIFQRINEALQVLKPLVPSLTLSVKGLYSVLTRLARAASLHAGNLHKALEGVGESLQVKSQDVDTMRADLTGPDAEYETQESEMFVKSDGENDGNSVGLSELDLPENGWVSPPVSISSGSAESGATSAEASIADSFNGLDTTLPVPGGSSSQEKGDCPHFCSSSVTEESSDVHEVRKDDEPVLDLDKAEETLQKTSFTSKETVSQAHMGKNAYAMSVLRRVEMKLDGRDISDNREFSITEQVDCLLRQATNIDNLCNMYEGMLNISSSEGTCYCLFPIDLVIEAEEQFACSNEWSMLPLV</sequence>
<proteinExistence type="predicted"/>
<dbReference type="EMBL" id="JACGWJ010000012">
    <property type="protein sequence ID" value="KAL0384147.1"/>
    <property type="molecule type" value="Genomic_DNA"/>
</dbReference>
<dbReference type="GO" id="GO:0031931">
    <property type="term" value="C:TORC1 complex"/>
    <property type="evidence" value="ECO:0007669"/>
    <property type="project" value="TreeGrafter"/>
</dbReference>
<dbReference type="GO" id="GO:0005634">
    <property type="term" value="C:nucleus"/>
    <property type="evidence" value="ECO:0007669"/>
    <property type="project" value="TreeGrafter"/>
</dbReference>
<reference evidence="3" key="1">
    <citation type="submission" date="2020-06" db="EMBL/GenBank/DDBJ databases">
        <authorList>
            <person name="Li T."/>
            <person name="Hu X."/>
            <person name="Zhang T."/>
            <person name="Song X."/>
            <person name="Zhang H."/>
            <person name="Dai N."/>
            <person name="Sheng W."/>
            <person name="Hou X."/>
            <person name="Wei L."/>
        </authorList>
    </citation>
    <scope>NUCLEOTIDE SEQUENCE</scope>
    <source>
        <strain evidence="3">G02</strain>
        <tissue evidence="3">Leaf</tissue>
    </source>
</reference>
<feature type="region of interest" description="Disordered" evidence="1">
    <location>
        <begin position="405"/>
        <end position="446"/>
    </location>
</feature>
<protein>
    <submittedName>
        <fullName evidence="3">Serine/threonine-protein kinase SMG1</fullName>
    </submittedName>
</protein>
<keyword evidence="3" id="KW-0808">Transferase</keyword>
<evidence type="ECO:0000313" key="3">
    <source>
        <dbReference type="EMBL" id="KAL0384147.1"/>
    </source>
</evidence>
<dbReference type="GO" id="GO:0004674">
    <property type="term" value="F:protein serine/threonine kinase activity"/>
    <property type="evidence" value="ECO:0007669"/>
    <property type="project" value="TreeGrafter"/>
</dbReference>
<keyword evidence="3" id="KW-0418">Kinase</keyword>
<name>A0AAW2RVG9_SESRA</name>
<organism evidence="3">
    <name type="scientific">Sesamum radiatum</name>
    <name type="common">Black benniseed</name>
    <dbReference type="NCBI Taxonomy" id="300843"/>
    <lineage>
        <taxon>Eukaryota</taxon>
        <taxon>Viridiplantae</taxon>
        <taxon>Streptophyta</taxon>
        <taxon>Embryophyta</taxon>
        <taxon>Tracheophyta</taxon>
        <taxon>Spermatophyta</taxon>
        <taxon>Magnoliopsida</taxon>
        <taxon>eudicotyledons</taxon>
        <taxon>Gunneridae</taxon>
        <taxon>Pentapetalae</taxon>
        <taxon>asterids</taxon>
        <taxon>lamiids</taxon>
        <taxon>Lamiales</taxon>
        <taxon>Pedaliaceae</taxon>
        <taxon>Sesamum</taxon>
    </lineage>
</organism>
<dbReference type="PANTHER" id="PTHR11139">
    <property type="entry name" value="ATAXIA TELANGIECTASIA MUTATED ATM -RELATED"/>
    <property type="match status" value="1"/>
</dbReference>
<feature type="domain" description="FATC" evidence="2">
    <location>
        <begin position="502"/>
        <end position="543"/>
    </location>
</feature>
<dbReference type="GO" id="GO:0016242">
    <property type="term" value="P:negative regulation of macroautophagy"/>
    <property type="evidence" value="ECO:0007669"/>
    <property type="project" value="TreeGrafter"/>
</dbReference>
<dbReference type="InterPro" id="IPR003152">
    <property type="entry name" value="FATC_dom"/>
</dbReference>
<dbReference type="GO" id="GO:0005737">
    <property type="term" value="C:cytoplasm"/>
    <property type="evidence" value="ECO:0007669"/>
    <property type="project" value="TreeGrafter"/>
</dbReference>
<dbReference type="InterPro" id="IPR050517">
    <property type="entry name" value="DDR_Repair_Kinase"/>
</dbReference>
<comment type="caution">
    <text evidence="3">The sequence shown here is derived from an EMBL/GenBank/DDBJ whole genome shotgun (WGS) entry which is preliminary data.</text>
</comment>
<dbReference type="AlphaFoldDB" id="A0AAW2RVG9"/>
<dbReference type="PANTHER" id="PTHR11139:SF119">
    <property type="entry name" value="SERINE_THREONINE-PROTEIN KINASE SMG1"/>
    <property type="match status" value="1"/>
</dbReference>
<evidence type="ECO:0000256" key="1">
    <source>
        <dbReference type="SAM" id="MobiDB-lite"/>
    </source>
</evidence>
<evidence type="ECO:0000259" key="2">
    <source>
        <dbReference type="PROSITE" id="PS51190"/>
    </source>
</evidence>